<name>A0A4U0RYU8_9ACTN</name>
<dbReference type="Pfam" id="PF16859">
    <property type="entry name" value="TetR_C_11"/>
    <property type="match status" value="1"/>
</dbReference>
<keyword evidence="3" id="KW-0804">Transcription</keyword>
<dbReference type="SUPFAM" id="SSF46689">
    <property type="entry name" value="Homeodomain-like"/>
    <property type="match status" value="1"/>
</dbReference>
<evidence type="ECO:0000259" key="6">
    <source>
        <dbReference type="PROSITE" id="PS50977"/>
    </source>
</evidence>
<dbReference type="Pfam" id="PF00440">
    <property type="entry name" value="TetR_N"/>
    <property type="match status" value="1"/>
</dbReference>
<dbReference type="InterPro" id="IPR001647">
    <property type="entry name" value="HTH_TetR"/>
</dbReference>
<dbReference type="PRINTS" id="PR00455">
    <property type="entry name" value="HTHTETR"/>
</dbReference>
<sequence>MITPGRPCAHQDPCLPDRNGDPNLASAPSRRRSQQSHQAVLQATVALLNELGYRRLSFEGVARRAGVGKATIYRWWPNKAALVIEALNGEVPLRPLPDTGDLEADLRTAIRLTVEITSAMPTCLILPALTADMIEDPSGTGPFAELISPHRASVVKLLDKARTQGRLPPETDTALMVDLYAGTVVYRATVSREPLDDVAIDQIVNLLLHGCIPTRPPSPKRSACPGRTG</sequence>
<comment type="caution">
    <text evidence="7">The sequence shown here is derived from an EMBL/GenBank/DDBJ whole genome shotgun (WGS) entry which is preliminary data.</text>
</comment>
<dbReference type="AlphaFoldDB" id="A0A4U0RYU8"/>
<evidence type="ECO:0000313" key="7">
    <source>
        <dbReference type="EMBL" id="TKA00001.1"/>
    </source>
</evidence>
<accession>A0A4U0RYU8</accession>
<feature type="region of interest" description="Disordered" evidence="5">
    <location>
        <begin position="1"/>
        <end position="36"/>
    </location>
</feature>
<evidence type="ECO:0000256" key="5">
    <source>
        <dbReference type="SAM" id="MobiDB-lite"/>
    </source>
</evidence>
<dbReference type="InterPro" id="IPR050109">
    <property type="entry name" value="HTH-type_TetR-like_transc_reg"/>
</dbReference>
<dbReference type="GO" id="GO:0000976">
    <property type="term" value="F:transcription cis-regulatory region binding"/>
    <property type="evidence" value="ECO:0007669"/>
    <property type="project" value="TreeGrafter"/>
</dbReference>
<evidence type="ECO:0000256" key="1">
    <source>
        <dbReference type="ARBA" id="ARBA00023015"/>
    </source>
</evidence>
<organism evidence="7 8">
    <name type="scientific">Actinacidiphila oryziradicis</name>
    <dbReference type="NCBI Taxonomy" id="2571141"/>
    <lineage>
        <taxon>Bacteria</taxon>
        <taxon>Bacillati</taxon>
        <taxon>Actinomycetota</taxon>
        <taxon>Actinomycetes</taxon>
        <taxon>Kitasatosporales</taxon>
        <taxon>Streptomycetaceae</taxon>
        <taxon>Actinacidiphila</taxon>
    </lineage>
</organism>
<dbReference type="OrthoDB" id="9796019at2"/>
<dbReference type="EMBL" id="SUMC01000092">
    <property type="protein sequence ID" value="TKA00001.1"/>
    <property type="molecule type" value="Genomic_DNA"/>
</dbReference>
<feature type="domain" description="HTH tetR-type" evidence="6">
    <location>
        <begin position="34"/>
        <end position="94"/>
    </location>
</feature>
<evidence type="ECO:0000256" key="3">
    <source>
        <dbReference type="ARBA" id="ARBA00023163"/>
    </source>
</evidence>
<dbReference type="PROSITE" id="PS50977">
    <property type="entry name" value="HTH_TETR_2"/>
    <property type="match status" value="1"/>
</dbReference>
<dbReference type="GO" id="GO:0003700">
    <property type="term" value="F:DNA-binding transcription factor activity"/>
    <property type="evidence" value="ECO:0007669"/>
    <property type="project" value="TreeGrafter"/>
</dbReference>
<dbReference type="Gene3D" id="1.10.10.60">
    <property type="entry name" value="Homeodomain-like"/>
    <property type="match status" value="1"/>
</dbReference>
<keyword evidence="1" id="KW-0805">Transcription regulation</keyword>
<keyword evidence="2 4" id="KW-0238">DNA-binding</keyword>
<evidence type="ECO:0000256" key="2">
    <source>
        <dbReference type="ARBA" id="ARBA00023125"/>
    </source>
</evidence>
<evidence type="ECO:0000313" key="8">
    <source>
        <dbReference type="Proteomes" id="UP000305778"/>
    </source>
</evidence>
<dbReference type="InterPro" id="IPR011075">
    <property type="entry name" value="TetR_C"/>
</dbReference>
<dbReference type="PANTHER" id="PTHR30055">
    <property type="entry name" value="HTH-TYPE TRANSCRIPTIONAL REGULATOR RUTR"/>
    <property type="match status" value="1"/>
</dbReference>
<dbReference type="RefSeq" id="WP_136729641.1">
    <property type="nucleotide sequence ID" value="NZ_SUMC01000092.1"/>
</dbReference>
<dbReference type="InterPro" id="IPR036271">
    <property type="entry name" value="Tet_transcr_reg_TetR-rel_C_sf"/>
</dbReference>
<dbReference type="InterPro" id="IPR009057">
    <property type="entry name" value="Homeodomain-like_sf"/>
</dbReference>
<protein>
    <submittedName>
        <fullName evidence="7">TetR/AcrR family transcriptional regulator</fullName>
    </submittedName>
</protein>
<gene>
    <name evidence="7" type="ORF">FCI23_43855</name>
</gene>
<evidence type="ECO:0000256" key="4">
    <source>
        <dbReference type="PROSITE-ProRule" id="PRU00335"/>
    </source>
</evidence>
<dbReference type="Gene3D" id="1.10.357.10">
    <property type="entry name" value="Tetracycline Repressor, domain 2"/>
    <property type="match status" value="1"/>
</dbReference>
<proteinExistence type="predicted"/>
<feature type="DNA-binding region" description="H-T-H motif" evidence="4">
    <location>
        <begin position="57"/>
        <end position="76"/>
    </location>
</feature>
<reference evidence="7 8" key="1">
    <citation type="submission" date="2019-04" db="EMBL/GenBank/DDBJ databases">
        <title>Streptomyces oryziradicis sp. nov., a novel actinomycete isolated from rhizosphere soil of rice (Oryza sativa L.).</title>
        <authorList>
            <person name="Li C."/>
        </authorList>
    </citation>
    <scope>NUCLEOTIDE SEQUENCE [LARGE SCALE GENOMIC DNA]</scope>
    <source>
        <strain evidence="7 8">NEAU-C40</strain>
    </source>
</reference>
<dbReference type="SUPFAM" id="SSF48498">
    <property type="entry name" value="Tetracyclin repressor-like, C-terminal domain"/>
    <property type="match status" value="1"/>
</dbReference>
<dbReference type="Proteomes" id="UP000305778">
    <property type="component" value="Unassembled WGS sequence"/>
</dbReference>
<dbReference type="PANTHER" id="PTHR30055:SF148">
    <property type="entry name" value="TETR-FAMILY TRANSCRIPTIONAL REGULATOR"/>
    <property type="match status" value="1"/>
</dbReference>
<keyword evidence="8" id="KW-1185">Reference proteome</keyword>